<dbReference type="GO" id="GO:0015344">
    <property type="term" value="F:siderophore uptake transmembrane transporter activity"/>
    <property type="evidence" value="ECO:0007669"/>
    <property type="project" value="TreeGrafter"/>
</dbReference>
<dbReference type="EMBL" id="FOSC01000006">
    <property type="protein sequence ID" value="SFJ79274.1"/>
    <property type="molecule type" value="Genomic_DNA"/>
</dbReference>
<feature type="compositionally biased region" description="Polar residues" evidence="16">
    <location>
        <begin position="64"/>
        <end position="80"/>
    </location>
</feature>
<evidence type="ECO:0000256" key="16">
    <source>
        <dbReference type="SAM" id="MobiDB-lite"/>
    </source>
</evidence>
<evidence type="ECO:0000313" key="21">
    <source>
        <dbReference type="Proteomes" id="UP000199445"/>
    </source>
</evidence>
<keyword evidence="9" id="KW-0406">Ion transport</keyword>
<evidence type="ECO:0000256" key="7">
    <source>
        <dbReference type="ARBA" id="ARBA00022729"/>
    </source>
</evidence>
<comment type="similarity">
    <text evidence="2 14 15">Belongs to the TonB-dependent receptor family.</text>
</comment>
<evidence type="ECO:0000256" key="17">
    <source>
        <dbReference type="SAM" id="SignalP"/>
    </source>
</evidence>
<evidence type="ECO:0000256" key="10">
    <source>
        <dbReference type="ARBA" id="ARBA00023077"/>
    </source>
</evidence>
<feature type="signal peptide" evidence="17">
    <location>
        <begin position="1"/>
        <end position="31"/>
    </location>
</feature>
<evidence type="ECO:0000256" key="2">
    <source>
        <dbReference type="ARBA" id="ARBA00009810"/>
    </source>
</evidence>
<evidence type="ECO:0000313" key="20">
    <source>
        <dbReference type="EMBL" id="SFJ79274.1"/>
    </source>
</evidence>
<dbReference type="InterPro" id="IPR010105">
    <property type="entry name" value="TonB_sidphr_rcpt"/>
</dbReference>
<dbReference type="InterPro" id="IPR039426">
    <property type="entry name" value="TonB-dep_rcpt-like"/>
</dbReference>
<proteinExistence type="inferred from homology"/>
<sequence>MTLNSHHRTLFKPSALALAIASCTLGSTVYAQEESVTELDAIEVSAEEASATGTSPIEGYTPEASVTGTKTSTDIKETPQSISTVTADEISDQNAANMGEVLRYTAGARGETFGFEPRTTFLRIRGFDVATSGLFRDNLKLANPGFAAGYSLEPYGAERIDVLKGPSSVLYGQAGPGGLVNYVSKRPTFDTRREVRVEAGTNELMQGQFDLSGAVNDSDTLALRLVGLVRDSETQVDYVNDDRKYLAPSLTWQPTDATRLTVLAHWQYDDTQPSQRYPLEGTLDSNPNGEIPDNRFTGEPGYDEYTRRESAIGYEFEHHINDQVTVRQNVRDYRNDVDDKSVYTSSLKSDKRTIIRQRYDSFGRIDGLNLDNQIEVEAKTGAAEHTLLIGLDHQDIDVSSKQYYSDTTTNPMELDIFDPQYGSAIANAPLQKDEDSKLKQTGVYLQDQIRFASWTVTLGGRYDSARTSTVDKLNGGETHREDDEFSGRAGVNYQFSNGLAPYISYMESFLPNAGADANGNPFEPETSHQYEVGVKYQPTTSTLLTLAYFDLTRENYLTTNPSTFADEQNGEANSQGIELELRGRVSDNLDVIASYTYTDAEVTHSSTPTEEGEPLEYTPEHEAALWGKYTFHSGPIAGLGLGAGVRYIGDSYGAYSYGPNDLLEVPSVTLVDAAITYDIGQISLGLHAQNLMDEKYVATAFGSPWGSSGTYGTRREVTGSVTYHF</sequence>
<dbReference type="Proteomes" id="UP000199445">
    <property type="component" value="Unassembled WGS sequence"/>
</dbReference>
<dbReference type="Gene3D" id="2.170.130.10">
    <property type="entry name" value="TonB-dependent receptor, plug domain"/>
    <property type="match status" value="1"/>
</dbReference>
<feature type="domain" description="TonB-dependent receptor plug" evidence="19">
    <location>
        <begin position="75"/>
        <end position="178"/>
    </location>
</feature>
<evidence type="ECO:0000256" key="8">
    <source>
        <dbReference type="ARBA" id="ARBA00023004"/>
    </source>
</evidence>
<feature type="region of interest" description="Disordered" evidence="16">
    <location>
        <begin position="47"/>
        <end position="80"/>
    </location>
</feature>
<gene>
    <name evidence="20" type="ORF">SAMN05216429_10612</name>
</gene>
<dbReference type="InterPro" id="IPR012910">
    <property type="entry name" value="Plug_dom"/>
</dbReference>
<keyword evidence="6 14" id="KW-0812">Transmembrane</keyword>
<evidence type="ECO:0000256" key="12">
    <source>
        <dbReference type="ARBA" id="ARBA00023170"/>
    </source>
</evidence>
<dbReference type="InterPro" id="IPR037066">
    <property type="entry name" value="Plug_dom_sf"/>
</dbReference>
<dbReference type="CDD" id="cd01347">
    <property type="entry name" value="ligand_gated_channel"/>
    <property type="match status" value="1"/>
</dbReference>
<keyword evidence="11 14" id="KW-0472">Membrane</keyword>
<evidence type="ECO:0000256" key="6">
    <source>
        <dbReference type="ARBA" id="ARBA00022692"/>
    </source>
</evidence>
<dbReference type="Pfam" id="PF00593">
    <property type="entry name" value="TonB_dep_Rec_b-barrel"/>
    <property type="match status" value="1"/>
</dbReference>
<evidence type="ECO:0000256" key="9">
    <source>
        <dbReference type="ARBA" id="ARBA00023065"/>
    </source>
</evidence>
<dbReference type="InterPro" id="IPR036942">
    <property type="entry name" value="Beta-barrel_TonB_sf"/>
</dbReference>
<dbReference type="Gene3D" id="2.40.170.20">
    <property type="entry name" value="TonB-dependent receptor, beta-barrel domain"/>
    <property type="match status" value="1"/>
</dbReference>
<keyword evidence="8" id="KW-0408">Iron</keyword>
<evidence type="ECO:0000256" key="14">
    <source>
        <dbReference type="PROSITE-ProRule" id="PRU01360"/>
    </source>
</evidence>
<dbReference type="FunFam" id="2.40.170.20:FF:000005">
    <property type="entry name" value="TonB-dependent siderophore receptor"/>
    <property type="match status" value="1"/>
</dbReference>
<dbReference type="PANTHER" id="PTHR32552:SF68">
    <property type="entry name" value="FERRICHROME OUTER MEMBRANE TRANSPORTER_PHAGE RECEPTOR"/>
    <property type="match status" value="1"/>
</dbReference>
<keyword evidence="3 14" id="KW-0813">Transport</keyword>
<organism evidence="20 21">
    <name type="scientific">Marinobacter persicus</name>
    <dbReference type="NCBI Taxonomy" id="930118"/>
    <lineage>
        <taxon>Bacteria</taxon>
        <taxon>Pseudomonadati</taxon>
        <taxon>Pseudomonadota</taxon>
        <taxon>Gammaproteobacteria</taxon>
        <taxon>Pseudomonadales</taxon>
        <taxon>Marinobacteraceae</taxon>
        <taxon>Marinobacter</taxon>
    </lineage>
</organism>
<keyword evidence="13 14" id="KW-0998">Cell outer membrane</keyword>
<dbReference type="GO" id="GO:0015891">
    <property type="term" value="P:siderophore transport"/>
    <property type="evidence" value="ECO:0007669"/>
    <property type="project" value="InterPro"/>
</dbReference>
<dbReference type="OrthoDB" id="127311at2"/>
<keyword evidence="12" id="KW-0675">Receptor</keyword>
<feature type="chain" id="PRO_5011435907" evidence="17">
    <location>
        <begin position="32"/>
        <end position="725"/>
    </location>
</feature>
<evidence type="ECO:0000256" key="3">
    <source>
        <dbReference type="ARBA" id="ARBA00022448"/>
    </source>
</evidence>
<evidence type="ECO:0000256" key="11">
    <source>
        <dbReference type="ARBA" id="ARBA00023136"/>
    </source>
</evidence>
<dbReference type="RefSeq" id="WP_091703860.1">
    <property type="nucleotide sequence ID" value="NZ_BMYN01000018.1"/>
</dbReference>
<keyword evidence="4 14" id="KW-1134">Transmembrane beta strand</keyword>
<evidence type="ECO:0000256" key="1">
    <source>
        <dbReference type="ARBA" id="ARBA00004571"/>
    </source>
</evidence>
<comment type="subcellular location">
    <subcellularLocation>
        <location evidence="1 14">Cell outer membrane</location>
        <topology evidence="1 14">Multi-pass membrane protein</topology>
    </subcellularLocation>
</comment>
<dbReference type="Pfam" id="PF07715">
    <property type="entry name" value="Plug"/>
    <property type="match status" value="1"/>
</dbReference>
<keyword evidence="10 15" id="KW-0798">TonB box</keyword>
<evidence type="ECO:0000259" key="18">
    <source>
        <dbReference type="Pfam" id="PF00593"/>
    </source>
</evidence>
<dbReference type="NCBIfam" id="TIGR01783">
    <property type="entry name" value="TonB-siderophor"/>
    <property type="match status" value="1"/>
</dbReference>
<dbReference type="PROSITE" id="PS52016">
    <property type="entry name" value="TONB_DEPENDENT_REC_3"/>
    <property type="match status" value="1"/>
</dbReference>
<reference evidence="20 21" key="1">
    <citation type="submission" date="2016-10" db="EMBL/GenBank/DDBJ databases">
        <authorList>
            <person name="de Groot N.N."/>
        </authorList>
    </citation>
    <scope>NUCLEOTIDE SEQUENCE [LARGE SCALE GENOMIC DNA]</scope>
    <source>
        <strain evidence="20 21">IBRC-M 10445</strain>
    </source>
</reference>
<dbReference type="GO" id="GO:0038023">
    <property type="term" value="F:signaling receptor activity"/>
    <property type="evidence" value="ECO:0007669"/>
    <property type="project" value="InterPro"/>
</dbReference>
<dbReference type="PANTHER" id="PTHR32552">
    <property type="entry name" value="FERRICHROME IRON RECEPTOR-RELATED"/>
    <property type="match status" value="1"/>
</dbReference>
<evidence type="ECO:0000259" key="19">
    <source>
        <dbReference type="Pfam" id="PF07715"/>
    </source>
</evidence>
<keyword evidence="5" id="KW-0410">Iron transport</keyword>
<feature type="domain" description="TonB-dependent receptor-like beta-barrel" evidence="18">
    <location>
        <begin position="251"/>
        <end position="691"/>
    </location>
</feature>
<protein>
    <submittedName>
        <fullName evidence="20">Iron complex outermembrane recepter protein</fullName>
    </submittedName>
</protein>
<evidence type="ECO:0000256" key="4">
    <source>
        <dbReference type="ARBA" id="ARBA00022452"/>
    </source>
</evidence>
<dbReference type="SUPFAM" id="SSF56935">
    <property type="entry name" value="Porins"/>
    <property type="match status" value="1"/>
</dbReference>
<dbReference type="InterPro" id="IPR000531">
    <property type="entry name" value="Beta-barrel_TonB"/>
</dbReference>
<keyword evidence="21" id="KW-1185">Reference proteome</keyword>
<dbReference type="AlphaFoldDB" id="A0A1I3U6X4"/>
<evidence type="ECO:0000256" key="13">
    <source>
        <dbReference type="ARBA" id="ARBA00023237"/>
    </source>
</evidence>
<evidence type="ECO:0000256" key="15">
    <source>
        <dbReference type="RuleBase" id="RU003357"/>
    </source>
</evidence>
<evidence type="ECO:0000256" key="5">
    <source>
        <dbReference type="ARBA" id="ARBA00022496"/>
    </source>
</evidence>
<accession>A0A1I3U6X4</accession>
<name>A0A1I3U6X4_9GAMM</name>
<keyword evidence="7 17" id="KW-0732">Signal</keyword>
<dbReference type="GO" id="GO:0009279">
    <property type="term" value="C:cell outer membrane"/>
    <property type="evidence" value="ECO:0007669"/>
    <property type="project" value="UniProtKB-SubCell"/>
</dbReference>